<dbReference type="Gene3D" id="3.30.200.20">
    <property type="entry name" value="Phosphorylase Kinase, domain 1"/>
    <property type="match status" value="1"/>
</dbReference>
<evidence type="ECO:0000313" key="7">
    <source>
        <dbReference type="EMBL" id="CAN91767.1"/>
    </source>
</evidence>
<feature type="compositionally biased region" description="Low complexity" evidence="5">
    <location>
        <begin position="409"/>
        <end position="424"/>
    </location>
</feature>
<dbReference type="AlphaFoldDB" id="A9FDJ3"/>
<dbReference type="STRING" id="448385.sce1609"/>
<dbReference type="SUPFAM" id="SSF56112">
    <property type="entry name" value="Protein kinase-like (PK-like)"/>
    <property type="match status" value="1"/>
</dbReference>
<evidence type="ECO:0000259" key="6">
    <source>
        <dbReference type="PROSITE" id="PS50011"/>
    </source>
</evidence>
<reference evidence="7 8" key="1">
    <citation type="journal article" date="2007" name="Nat. Biotechnol.">
        <title>Complete genome sequence of the myxobacterium Sorangium cellulosum.</title>
        <authorList>
            <person name="Schneiker S."/>
            <person name="Perlova O."/>
            <person name="Kaiser O."/>
            <person name="Gerth K."/>
            <person name="Alici A."/>
            <person name="Altmeyer M.O."/>
            <person name="Bartels D."/>
            <person name="Bekel T."/>
            <person name="Beyer S."/>
            <person name="Bode E."/>
            <person name="Bode H.B."/>
            <person name="Bolten C.J."/>
            <person name="Choudhuri J.V."/>
            <person name="Doss S."/>
            <person name="Elnakady Y.A."/>
            <person name="Frank B."/>
            <person name="Gaigalat L."/>
            <person name="Goesmann A."/>
            <person name="Groeger C."/>
            <person name="Gross F."/>
            <person name="Jelsbak L."/>
            <person name="Jelsbak L."/>
            <person name="Kalinowski J."/>
            <person name="Kegler C."/>
            <person name="Knauber T."/>
            <person name="Konietzny S."/>
            <person name="Kopp M."/>
            <person name="Krause L."/>
            <person name="Krug D."/>
            <person name="Linke B."/>
            <person name="Mahmud T."/>
            <person name="Martinez-Arias R."/>
            <person name="McHardy A.C."/>
            <person name="Merai M."/>
            <person name="Meyer F."/>
            <person name="Mormann S."/>
            <person name="Munoz-Dorado J."/>
            <person name="Perez J."/>
            <person name="Pradella S."/>
            <person name="Rachid S."/>
            <person name="Raddatz G."/>
            <person name="Rosenau F."/>
            <person name="Rueckert C."/>
            <person name="Sasse F."/>
            <person name="Scharfe M."/>
            <person name="Schuster S.C."/>
            <person name="Suen G."/>
            <person name="Treuner-Lange A."/>
            <person name="Velicer G.J."/>
            <person name="Vorholter F.-J."/>
            <person name="Weissman K.J."/>
            <person name="Welch R.D."/>
            <person name="Wenzel S.C."/>
            <person name="Whitworth D.E."/>
            <person name="Wilhelm S."/>
            <person name="Wittmann C."/>
            <person name="Bloecker H."/>
            <person name="Puehler A."/>
            <person name="Mueller R."/>
        </authorList>
    </citation>
    <scope>NUCLEOTIDE SEQUENCE [LARGE SCALE GENOMIC DNA]</scope>
    <source>
        <strain evidence="8">So ce56</strain>
    </source>
</reference>
<name>A9FDJ3_SORC5</name>
<keyword evidence="1 7" id="KW-0808">Transferase</keyword>
<dbReference type="HOGENOM" id="CLU_000288_63_44_7"/>
<dbReference type="GO" id="GO:0005524">
    <property type="term" value="F:ATP binding"/>
    <property type="evidence" value="ECO:0007669"/>
    <property type="project" value="UniProtKB-KW"/>
</dbReference>
<keyword evidence="3 7" id="KW-0418">Kinase</keyword>
<dbReference type="EC" id="2.7.11.1" evidence="7"/>
<dbReference type="RefSeq" id="WP_012234244.1">
    <property type="nucleotide sequence ID" value="NC_010162.1"/>
</dbReference>
<dbReference type="GO" id="GO:0004674">
    <property type="term" value="F:protein serine/threonine kinase activity"/>
    <property type="evidence" value="ECO:0007669"/>
    <property type="project" value="UniProtKB-EC"/>
</dbReference>
<dbReference type="InterPro" id="IPR008271">
    <property type="entry name" value="Ser/Thr_kinase_AS"/>
</dbReference>
<dbReference type="InterPro" id="IPR011009">
    <property type="entry name" value="Kinase-like_dom_sf"/>
</dbReference>
<organism evidence="7 8">
    <name type="scientific">Sorangium cellulosum (strain So ce56)</name>
    <name type="common">Polyangium cellulosum (strain So ce56)</name>
    <dbReference type="NCBI Taxonomy" id="448385"/>
    <lineage>
        <taxon>Bacteria</taxon>
        <taxon>Pseudomonadati</taxon>
        <taxon>Myxococcota</taxon>
        <taxon>Polyangia</taxon>
        <taxon>Polyangiales</taxon>
        <taxon>Polyangiaceae</taxon>
        <taxon>Sorangium</taxon>
    </lineage>
</organism>
<evidence type="ECO:0000256" key="3">
    <source>
        <dbReference type="ARBA" id="ARBA00022777"/>
    </source>
</evidence>
<feature type="domain" description="Protein kinase" evidence="6">
    <location>
        <begin position="13"/>
        <end position="279"/>
    </location>
</feature>
<keyword evidence="8" id="KW-1185">Reference proteome</keyword>
<gene>
    <name evidence="7" type="ordered locus">sce1609</name>
</gene>
<dbReference type="CDD" id="cd14014">
    <property type="entry name" value="STKc_PknB_like"/>
    <property type="match status" value="1"/>
</dbReference>
<dbReference type="Pfam" id="PF00069">
    <property type="entry name" value="Pkinase"/>
    <property type="match status" value="1"/>
</dbReference>
<dbReference type="PANTHER" id="PTHR43289">
    <property type="entry name" value="MITOGEN-ACTIVATED PROTEIN KINASE KINASE KINASE 20-RELATED"/>
    <property type="match status" value="1"/>
</dbReference>
<proteinExistence type="predicted"/>
<dbReference type="PROSITE" id="PS50011">
    <property type="entry name" value="PROTEIN_KINASE_DOM"/>
    <property type="match status" value="1"/>
</dbReference>
<dbReference type="SMART" id="SM00220">
    <property type="entry name" value="S_TKc"/>
    <property type="match status" value="1"/>
</dbReference>
<feature type="compositionally biased region" description="Pro residues" evidence="5">
    <location>
        <begin position="455"/>
        <end position="464"/>
    </location>
</feature>
<dbReference type="PROSITE" id="PS00108">
    <property type="entry name" value="PROTEIN_KINASE_ST"/>
    <property type="match status" value="1"/>
</dbReference>
<keyword evidence="2" id="KW-0547">Nucleotide-binding</keyword>
<evidence type="ECO:0000256" key="1">
    <source>
        <dbReference type="ARBA" id="ARBA00022679"/>
    </source>
</evidence>
<dbReference type="InterPro" id="IPR000719">
    <property type="entry name" value="Prot_kinase_dom"/>
</dbReference>
<feature type="region of interest" description="Disordered" evidence="5">
    <location>
        <begin position="409"/>
        <end position="534"/>
    </location>
</feature>
<sequence>MHLGAGSVLIGKYRLERPLSRGGMGSVWVAHHLQLGTPVAVKFMDPAYASSPAFRTRFEREARAAALLRTPHVVKVQDFGIHEGVPYLVMELLQGEDLNARLLRRGRLPLLEAHRILAQTGKALRSAHDAGLVHRDLKPANLFLARVDGEDEDMVKLLDFGIAKETTSKLVADASTTGEVMGSPHYMSPEQLRAERDVDARSDLWALGVILFRMVTGYLPFPGDVLAQVMTRILVDPIPSATQLAPGLPPAIDAFFHRALARDRAHRFQTVRELVDEFARIAGAPRFASSVSDAHGPFPLSPTGFVPGAATPLPGMPLGPGGTTPGGPLAPSPAPLTAAVSAGTLTGTIDPAKPSGGRRSFAWTTWILAAGAAATVSGIGVTLGARFGQQAEPPSAAGAPATAELAASGLGQPTGEAPSNNPAARPSPPPSAAPLVEPSAPVTDAGPNVAADPSAPAPTPPRPSAPAAEFPYAPAPDGTSAPAARPTSTPTLDPSPPPAGTSTPPRSRPTADKPAPQRPPPPPSREKKPSWGIF</sequence>
<dbReference type="PANTHER" id="PTHR43289:SF6">
    <property type="entry name" value="SERINE_THREONINE-PROTEIN KINASE NEKL-3"/>
    <property type="match status" value="1"/>
</dbReference>
<accession>A9FDJ3</accession>
<dbReference type="EMBL" id="AM746676">
    <property type="protein sequence ID" value="CAN91767.1"/>
    <property type="molecule type" value="Genomic_DNA"/>
</dbReference>
<dbReference type="Proteomes" id="UP000002139">
    <property type="component" value="Chromosome"/>
</dbReference>
<dbReference type="BioCyc" id="SCEL448385:SCE_RS08295-MONOMER"/>
<evidence type="ECO:0000256" key="4">
    <source>
        <dbReference type="ARBA" id="ARBA00022840"/>
    </source>
</evidence>
<feature type="compositionally biased region" description="Basic and acidic residues" evidence="5">
    <location>
        <begin position="524"/>
        <end position="534"/>
    </location>
</feature>
<evidence type="ECO:0000256" key="2">
    <source>
        <dbReference type="ARBA" id="ARBA00022741"/>
    </source>
</evidence>
<dbReference type="eggNOG" id="COG0515">
    <property type="taxonomic scope" value="Bacteria"/>
</dbReference>
<protein>
    <submittedName>
        <fullName evidence="7">Protein kinase</fullName>
        <ecNumber evidence="7">2.7.11.1</ecNumber>
    </submittedName>
</protein>
<feature type="compositionally biased region" description="Low complexity" evidence="5">
    <location>
        <begin position="433"/>
        <end position="442"/>
    </location>
</feature>
<evidence type="ECO:0000313" key="8">
    <source>
        <dbReference type="Proteomes" id="UP000002139"/>
    </source>
</evidence>
<evidence type="ECO:0000256" key="5">
    <source>
        <dbReference type="SAM" id="MobiDB-lite"/>
    </source>
</evidence>
<dbReference type="KEGG" id="scl:sce1609"/>
<feature type="compositionally biased region" description="Low complexity" evidence="5">
    <location>
        <begin position="465"/>
        <end position="476"/>
    </location>
</feature>
<dbReference type="OrthoDB" id="5496544at2"/>
<dbReference type="Gene3D" id="1.10.510.10">
    <property type="entry name" value="Transferase(Phosphotransferase) domain 1"/>
    <property type="match status" value="1"/>
</dbReference>
<keyword evidence="4" id="KW-0067">ATP-binding</keyword>